<keyword evidence="6 9" id="KW-0378">Hydrolase</keyword>
<comment type="catalytic activity">
    <reaction evidence="9">
        <text>Release of signal peptides from bacterial membrane prolipoproteins. Hydrolyzes -Xaa-Yaa-Zaa-|-(S,diacylglyceryl)Cys-, in which Xaa is hydrophobic (preferably Leu), and Yaa (Ala or Ser) and Zaa (Gly or Ala) have small, neutral side chains.</text>
        <dbReference type="EC" id="3.4.23.36"/>
    </reaction>
</comment>
<dbReference type="InterPro" id="IPR001872">
    <property type="entry name" value="Peptidase_A8"/>
</dbReference>
<comment type="caution">
    <text evidence="11">The sequence shown here is derived from an EMBL/GenBank/DDBJ whole genome shotgun (WGS) entry which is preliminary data.</text>
</comment>
<feature type="transmembrane region" description="Helical" evidence="9">
    <location>
        <begin position="43"/>
        <end position="66"/>
    </location>
</feature>
<evidence type="ECO:0000256" key="8">
    <source>
        <dbReference type="ARBA" id="ARBA00023136"/>
    </source>
</evidence>
<evidence type="ECO:0000256" key="2">
    <source>
        <dbReference type="ARBA" id="ARBA00022475"/>
    </source>
</evidence>
<dbReference type="AlphaFoldDB" id="A0A4R5AHT0"/>
<comment type="pathway">
    <text evidence="9">Protein modification; lipoprotein biosynthesis (signal peptide cleavage).</text>
</comment>
<dbReference type="Pfam" id="PF01252">
    <property type="entry name" value="Peptidase_A8"/>
    <property type="match status" value="1"/>
</dbReference>
<evidence type="ECO:0000313" key="11">
    <source>
        <dbReference type="EMBL" id="TDD69642.1"/>
    </source>
</evidence>
<gene>
    <name evidence="9 11" type="primary">lspA</name>
    <name evidence="11" type="ORF">E1262_11845</name>
</gene>
<dbReference type="PANTHER" id="PTHR33695:SF1">
    <property type="entry name" value="LIPOPROTEIN SIGNAL PEPTIDASE"/>
    <property type="match status" value="1"/>
</dbReference>
<name>A0A4R5AHT0_9ACTN</name>
<feature type="active site" evidence="9">
    <location>
        <position position="156"/>
    </location>
</feature>
<sequence length="206" mass="21284">MRELRQPHRQGPPAGVPAGHAVHDVQAEAGAPLTDGGRRRTGVLLAVAAAVLAADQLTKILAVALLDPGRAVPVIGEVVQFRLIRNPGAAFSLATNMTPVLTVVAIVVVLVIVAVSRRVAHRGWAVALGAVLGGALGTVTDRVFRMPGAFRGHVVDFVELPNWPVFNLADSAIVTGAILVAVLSVRGVPHDGVRRGSASREEAAAA</sequence>
<dbReference type="NCBIfam" id="TIGR00077">
    <property type="entry name" value="lspA"/>
    <property type="match status" value="1"/>
</dbReference>
<evidence type="ECO:0000256" key="7">
    <source>
        <dbReference type="ARBA" id="ARBA00022989"/>
    </source>
</evidence>
<dbReference type="PANTHER" id="PTHR33695">
    <property type="entry name" value="LIPOPROTEIN SIGNAL PEPTIDASE"/>
    <property type="match status" value="1"/>
</dbReference>
<dbReference type="OrthoDB" id="4308908at2"/>
<evidence type="ECO:0000256" key="9">
    <source>
        <dbReference type="HAMAP-Rule" id="MF_00161"/>
    </source>
</evidence>
<dbReference type="GO" id="GO:0004190">
    <property type="term" value="F:aspartic-type endopeptidase activity"/>
    <property type="evidence" value="ECO:0007669"/>
    <property type="project" value="UniProtKB-UniRule"/>
</dbReference>
<dbReference type="PRINTS" id="PR00781">
    <property type="entry name" value="LIPOSIGPTASE"/>
</dbReference>
<feature type="transmembrane region" description="Helical" evidence="9">
    <location>
        <begin position="97"/>
        <end position="116"/>
    </location>
</feature>
<comment type="similarity">
    <text evidence="1 9 10">Belongs to the peptidase A8 family.</text>
</comment>
<evidence type="ECO:0000256" key="10">
    <source>
        <dbReference type="RuleBase" id="RU004181"/>
    </source>
</evidence>
<evidence type="ECO:0000256" key="3">
    <source>
        <dbReference type="ARBA" id="ARBA00022670"/>
    </source>
</evidence>
<accession>A0A4R5AHT0</accession>
<dbReference type="HAMAP" id="MF_00161">
    <property type="entry name" value="LspA"/>
    <property type="match status" value="1"/>
</dbReference>
<evidence type="ECO:0000256" key="6">
    <source>
        <dbReference type="ARBA" id="ARBA00022801"/>
    </source>
</evidence>
<feature type="transmembrane region" description="Helical" evidence="9">
    <location>
        <begin position="123"/>
        <end position="144"/>
    </location>
</feature>
<dbReference type="UniPathway" id="UPA00665"/>
<keyword evidence="2 9" id="KW-1003">Cell membrane</keyword>
<feature type="active site" evidence="9">
    <location>
        <position position="170"/>
    </location>
</feature>
<evidence type="ECO:0000313" key="12">
    <source>
        <dbReference type="Proteomes" id="UP000295217"/>
    </source>
</evidence>
<proteinExistence type="inferred from homology"/>
<evidence type="ECO:0000256" key="4">
    <source>
        <dbReference type="ARBA" id="ARBA00022692"/>
    </source>
</evidence>
<comment type="subcellular location">
    <subcellularLocation>
        <location evidence="9">Cell membrane</location>
        <topology evidence="9">Multi-pass membrane protein</topology>
    </subcellularLocation>
</comment>
<keyword evidence="5 9" id="KW-0064">Aspartyl protease</keyword>
<keyword evidence="3 9" id="KW-0645">Protease</keyword>
<reference evidence="11 12" key="1">
    <citation type="submission" date="2019-02" db="EMBL/GenBank/DDBJ databases">
        <title>Draft genome sequences of novel Actinobacteria.</title>
        <authorList>
            <person name="Sahin N."/>
            <person name="Ay H."/>
            <person name="Saygin H."/>
        </authorList>
    </citation>
    <scope>NUCLEOTIDE SEQUENCE [LARGE SCALE GENOMIC DNA]</scope>
    <source>
        <strain evidence="11 12">8K307</strain>
    </source>
</reference>
<dbReference type="EC" id="3.4.23.36" evidence="9"/>
<organism evidence="11 12">
    <name type="scientific">Jiangella aurantiaca</name>
    <dbReference type="NCBI Taxonomy" id="2530373"/>
    <lineage>
        <taxon>Bacteria</taxon>
        <taxon>Bacillati</taxon>
        <taxon>Actinomycetota</taxon>
        <taxon>Actinomycetes</taxon>
        <taxon>Jiangellales</taxon>
        <taxon>Jiangellaceae</taxon>
        <taxon>Jiangella</taxon>
    </lineage>
</organism>
<keyword evidence="12" id="KW-1185">Reference proteome</keyword>
<feature type="transmembrane region" description="Helical" evidence="9">
    <location>
        <begin position="164"/>
        <end position="185"/>
    </location>
</feature>
<comment type="function">
    <text evidence="9">This protein specifically catalyzes the removal of signal peptides from prolipoproteins.</text>
</comment>
<dbReference type="EMBL" id="SMLB01000013">
    <property type="protein sequence ID" value="TDD69642.1"/>
    <property type="molecule type" value="Genomic_DNA"/>
</dbReference>
<protein>
    <recommendedName>
        <fullName evidence="9">Lipoprotein signal peptidase</fullName>
        <ecNumber evidence="9">3.4.23.36</ecNumber>
    </recommendedName>
    <alternativeName>
        <fullName evidence="9">Prolipoprotein signal peptidase</fullName>
    </alternativeName>
    <alternativeName>
        <fullName evidence="9">Signal peptidase II</fullName>
        <shortName evidence="9">SPase II</shortName>
    </alternativeName>
</protein>
<dbReference type="Proteomes" id="UP000295217">
    <property type="component" value="Unassembled WGS sequence"/>
</dbReference>
<keyword evidence="8 9" id="KW-0472">Membrane</keyword>
<keyword evidence="7 9" id="KW-1133">Transmembrane helix</keyword>
<evidence type="ECO:0000256" key="1">
    <source>
        <dbReference type="ARBA" id="ARBA00006139"/>
    </source>
</evidence>
<dbReference type="GO" id="GO:0006508">
    <property type="term" value="P:proteolysis"/>
    <property type="evidence" value="ECO:0007669"/>
    <property type="project" value="UniProtKB-KW"/>
</dbReference>
<evidence type="ECO:0000256" key="5">
    <source>
        <dbReference type="ARBA" id="ARBA00022750"/>
    </source>
</evidence>
<dbReference type="GO" id="GO:0005886">
    <property type="term" value="C:plasma membrane"/>
    <property type="evidence" value="ECO:0007669"/>
    <property type="project" value="UniProtKB-SubCell"/>
</dbReference>
<keyword evidence="4 9" id="KW-0812">Transmembrane</keyword>